<dbReference type="AlphaFoldDB" id="A0A663FLD3"/>
<feature type="domain" description="C-type lectin" evidence="2">
    <location>
        <begin position="89"/>
        <end position="288"/>
    </location>
</feature>
<dbReference type="InterPro" id="IPR016186">
    <property type="entry name" value="C-type_lectin-like/link_sf"/>
</dbReference>
<dbReference type="SUPFAM" id="SSF56436">
    <property type="entry name" value="C-type lectin-like"/>
    <property type="match status" value="1"/>
</dbReference>
<evidence type="ECO:0000259" key="2">
    <source>
        <dbReference type="PROSITE" id="PS50041"/>
    </source>
</evidence>
<dbReference type="Gene3D" id="3.10.100.10">
    <property type="entry name" value="Mannose-Binding Protein A, subunit A"/>
    <property type="match status" value="1"/>
</dbReference>
<evidence type="ECO:0000313" key="4">
    <source>
        <dbReference type="Proteomes" id="UP000472275"/>
    </source>
</evidence>
<dbReference type="InParanoid" id="A0A663FLD3"/>
<dbReference type="SMART" id="SM00034">
    <property type="entry name" value="CLECT"/>
    <property type="match status" value="1"/>
</dbReference>
<dbReference type="Proteomes" id="UP000472275">
    <property type="component" value="Chromosome 17"/>
</dbReference>
<evidence type="ECO:0000313" key="3">
    <source>
        <dbReference type="Ensembl" id="ENSACCP00020024662.1"/>
    </source>
</evidence>
<reference evidence="3" key="2">
    <citation type="submission" date="2025-09" db="UniProtKB">
        <authorList>
            <consortium name="Ensembl"/>
        </authorList>
    </citation>
    <scope>IDENTIFICATION</scope>
</reference>
<accession>A0A663FLD3</accession>
<feature type="transmembrane region" description="Helical" evidence="1">
    <location>
        <begin position="26"/>
        <end position="48"/>
    </location>
</feature>
<dbReference type="InterPro" id="IPR001304">
    <property type="entry name" value="C-type_lectin-like"/>
</dbReference>
<organism evidence="3 4">
    <name type="scientific">Aquila chrysaetos chrysaetos</name>
    <dbReference type="NCBI Taxonomy" id="223781"/>
    <lineage>
        <taxon>Eukaryota</taxon>
        <taxon>Metazoa</taxon>
        <taxon>Chordata</taxon>
        <taxon>Craniata</taxon>
        <taxon>Vertebrata</taxon>
        <taxon>Euteleostomi</taxon>
        <taxon>Archelosauria</taxon>
        <taxon>Archosauria</taxon>
        <taxon>Dinosauria</taxon>
        <taxon>Saurischia</taxon>
        <taxon>Theropoda</taxon>
        <taxon>Coelurosauria</taxon>
        <taxon>Aves</taxon>
        <taxon>Neognathae</taxon>
        <taxon>Neoaves</taxon>
        <taxon>Telluraves</taxon>
        <taxon>Accipitrimorphae</taxon>
        <taxon>Accipitriformes</taxon>
        <taxon>Accipitridae</taxon>
        <taxon>Accipitrinae</taxon>
        <taxon>Aquila</taxon>
    </lineage>
</organism>
<reference evidence="3" key="1">
    <citation type="submission" date="2025-08" db="UniProtKB">
        <authorList>
            <consortium name="Ensembl"/>
        </authorList>
    </citation>
    <scope>IDENTIFICATION</scope>
</reference>
<evidence type="ECO:0000256" key="1">
    <source>
        <dbReference type="SAM" id="Phobius"/>
    </source>
</evidence>
<keyword evidence="4" id="KW-1185">Reference proteome</keyword>
<dbReference type="InterPro" id="IPR016187">
    <property type="entry name" value="CTDL_fold"/>
</dbReference>
<dbReference type="PANTHER" id="PTHR22803">
    <property type="entry name" value="MANNOSE, PHOSPHOLIPASE, LECTIN RECEPTOR RELATED"/>
    <property type="match status" value="1"/>
</dbReference>
<proteinExistence type="predicted"/>
<dbReference type="GeneTree" id="ENSGT00940000160666"/>
<sequence>MNHRGRVSSGTTGPEEERNCSWLNPWVFLASVLVIKTAFVTVCLVLFLRGSYGQYKTLLQNATEWLCVPSVSAGKEEGCMCCPKGWKRFQEKCYYLSTDRMSWLESEQNCTGMGSHLVVINSEAEQVCAGLREGHSGQRHSARPWQGLRAPPCPAGEGGCPFWIPSALAPLWHQPQPMGTPAACSAQSCTSWTLWFFQEFLFNLAKGVFTKAYETKYYIGLSAYKNGQWQWVDQTPYKAAATFWKPGEPNLLFAEKCAAIHVKGNRDSSTYSNWNNILCFTSCYRICELEVKFV</sequence>
<protein>
    <recommendedName>
        <fullName evidence="2">C-type lectin domain-containing protein</fullName>
    </recommendedName>
</protein>
<dbReference type="Pfam" id="PF00059">
    <property type="entry name" value="Lectin_C"/>
    <property type="match status" value="1"/>
</dbReference>
<dbReference type="Ensembl" id="ENSACCT00020025763.1">
    <property type="protein sequence ID" value="ENSACCP00020024662.1"/>
    <property type="gene ID" value="ENSACCG00020016892.1"/>
</dbReference>
<name>A0A663FLD3_AQUCH</name>
<gene>
    <name evidence="3" type="primary">LOC115352309</name>
</gene>
<keyword evidence="1" id="KW-0812">Transmembrane</keyword>
<keyword evidence="1" id="KW-0472">Membrane</keyword>
<keyword evidence="1" id="KW-1133">Transmembrane helix</keyword>
<dbReference type="InterPro" id="IPR050111">
    <property type="entry name" value="C-type_lectin/snaclec_domain"/>
</dbReference>
<dbReference type="PROSITE" id="PS50041">
    <property type="entry name" value="C_TYPE_LECTIN_2"/>
    <property type="match status" value="1"/>
</dbReference>